<dbReference type="EMBL" id="LT853885">
    <property type="protein sequence ID" value="SMR02955.1"/>
    <property type="molecule type" value="Genomic_DNA"/>
</dbReference>
<feature type="compositionally biased region" description="Basic residues" evidence="2">
    <location>
        <begin position="7"/>
        <end position="20"/>
    </location>
</feature>
<keyword evidence="1" id="KW-0175">Coiled coil</keyword>
<gene>
    <name evidence="3" type="ORF">PD5205_01651</name>
</gene>
<feature type="region of interest" description="Disordered" evidence="2">
    <location>
        <begin position="1"/>
        <end position="42"/>
    </location>
</feature>
<accession>A0A1Y6HHH8</accession>
<evidence type="ECO:0000256" key="2">
    <source>
        <dbReference type="SAM" id="MobiDB-lite"/>
    </source>
</evidence>
<proteinExistence type="predicted"/>
<dbReference type="Proteomes" id="UP000195953">
    <property type="component" value="Chromosome 1"/>
</dbReference>
<feature type="coiled-coil region" evidence="1">
    <location>
        <begin position="137"/>
        <end position="164"/>
    </location>
</feature>
<dbReference type="Gene3D" id="3.40.50.1820">
    <property type="entry name" value="alpha/beta hydrolase"/>
    <property type="match status" value="1"/>
</dbReference>
<dbReference type="AlphaFoldDB" id="A0A1Y6HHH8"/>
<reference evidence="3 4" key="1">
    <citation type="submission" date="2017-05" db="EMBL/GenBank/DDBJ databases">
        <authorList>
            <person name="Song R."/>
            <person name="Chenine A.L."/>
            <person name="Ruprecht R.M."/>
        </authorList>
    </citation>
    <scope>NUCLEOTIDE SEQUENCE [LARGE SCALE GENOMIC DNA]</scope>
    <source>
        <strain evidence="3">PD5205</strain>
    </source>
</reference>
<organism evidence="3 4">
    <name type="scientific">Xanthomonas fragariae</name>
    <dbReference type="NCBI Taxonomy" id="48664"/>
    <lineage>
        <taxon>Bacteria</taxon>
        <taxon>Pseudomonadati</taxon>
        <taxon>Pseudomonadota</taxon>
        <taxon>Gammaproteobacteria</taxon>
        <taxon>Lysobacterales</taxon>
        <taxon>Lysobacteraceae</taxon>
        <taxon>Xanthomonas</taxon>
    </lineage>
</organism>
<sequence>MATGKPPRPRPARAAPRKSAKSAEKPVRQREKHLPQPGAQAPALTRVQGRARTVIYIHGIGNKPPAEVLRCQWDQALFGRPMGERTRLAYWVNRERYPFAEPGNCDARDVGPAINQSVQRTLSTLGLVPGEQDLHLLADALAQNEQERADLHRLLDELDGARALRSVHAKGSIDAINRLLLRLISAALLQDVHDLFFVPERAALMRESLAQRLRSGGGPFVVVAHSQGSMIAYDVLRQLQAADCEVTLFLTLGSPLGLPQMRSMFKRWTGARKLPFPDCVQRWFNVAETRDPVALDSDLTGDIANAKGRFENLSGARLNPDWPYNAHSGSGYLTIPQVRAAVRETVGVGFDQPVSNVVLIKDLSEQLEAHGPEYRHEVLI</sequence>
<feature type="compositionally biased region" description="Basic and acidic residues" evidence="2">
    <location>
        <begin position="21"/>
        <end position="34"/>
    </location>
</feature>
<protein>
    <submittedName>
        <fullName evidence="3">Serine peptidase</fullName>
    </submittedName>
</protein>
<evidence type="ECO:0000313" key="3">
    <source>
        <dbReference type="EMBL" id="SMR02955.1"/>
    </source>
</evidence>
<evidence type="ECO:0000256" key="1">
    <source>
        <dbReference type="SAM" id="Coils"/>
    </source>
</evidence>
<name>A0A1Y6HHH8_9XANT</name>
<dbReference type="SUPFAM" id="SSF53474">
    <property type="entry name" value="alpha/beta-Hydrolases"/>
    <property type="match status" value="1"/>
</dbReference>
<dbReference type="InterPro" id="IPR029058">
    <property type="entry name" value="AB_hydrolase_fold"/>
</dbReference>
<evidence type="ECO:0000313" key="4">
    <source>
        <dbReference type="Proteomes" id="UP000195953"/>
    </source>
</evidence>